<evidence type="ECO:0000313" key="2">
    <source>
        <dbReference type="EMBL" id="BEQ14226.1"/>
    </source>
</evidence>
<reference evidence="3" key="1">
    <citation type="journal article" date="2023" name="Arch. Microbiol.">
        <title>Desulfoferula mesophilus gen. nov. sp. nov., a mesophilic sulfate-reducing bacterium isolated from a brackish lake sediment.</title>
        <authorList>
            <person name="Watanabe T."/>
            <person name="Yabe T."/>
            <person name="Tsuji J.M."/>
            <person name="Fukui M."/>
        </authorList>
    </citation>
    <scope>NUCLEOTIDE SEQUENCE [LARGE SCALE GENOMIC DNA]</scope>
    <source>
        <strain evidence="3">12FAK</strain>
    </source>
</reference>
<proteinExistence type="predicted"/>
<evidence type="ECO:0000256" key="1">
    <source>
        <dbReference type="SAM" id="Phobius"/>
    </source>
</evidence>
<name>A0AAU9EUL0_9BACT</name>
<dbReference type="KEGG" id="dmp:FAK_12920"/>
<dbReference type="RefSeq" id="WP_338605941.1">
    <property type="nucleotide sequence ID" value="NZ_AP028679.1"/>
</dbReference>
<accession>A0AAU9EUL0</accession>
<keyword evidence="1" id="KW-0472">Membrane</keyword>
<feature type="transmembrane region" description="Helical" evidence="1">
    <location>
        <begin position="79"/>
        <end position="103"/>
    </location>
</feature>
<feature type="transmembrane region" description="Helical" evidence="1">
    <location>
        <begin position="20"/>
        <end position="37"/>
    </location>
</feature>
<dbReference type="Proteomes" id="UP001366166">
    <property type="component" value="Chromosome"/>
</dbReference>
<evidence type="ECO:0000313" key="3">
    <source>
        <dbReference type="Proteomes" id="UP001366166"/>
    </source>
</evidence>
<keyword evidence="1" id="KW-1133">Transmembrane helix</keyword>
<gene>
    <name evidence="2" type="ORF">FAK_12920</name>
</gene>
<organism evidence="2 3">
    <name type="scientific">Desulfoferula mesophila</name>
    <dbReference type="NCBI Taxonomy" id="3058419"/>
    <lineage>
        <taxon>Bacteria</taxon>
        <taxon>Pseudomonadati</taxon>
        <taxon>Thermodesulfobacteriota</taxon>
        <taxon>Desulfarculia</taxon>
        <taxon>Desulfarculales</taxon>
        <taxon>Desulfarculaceae</taxon>
        <taxon>Desulfoferula</taxon>
    </lineage>
</organism>
<dbReference type="AlphaFoldDB" id="A0AAU9EUL0"/>
<protein>
    <recommendedName>
        <fullName evidence="4">Ankyrin repeat domain-containing protein</fullName>
    </recommendedName>
</protein>
<dbReference type="EMBL" id="AP028679">
    <property type="protein sequence ID" value="BEQ14226.1"/>
    <property type="molecule type" value="Genomic_DNA"/>
</dbReference>
<evidence type="ECO:0008006" key="4">
    <source>
        <dbReference type="Google" id="ProtNLM"/>
    </source>
</evidence>
<feature type="transmembrane region" description="Helical" evidence="1">
    <location>
        <begin position="154"/>
        <end position="172"/>
    </location>
</feature>
<feature type="transmembrane region" description="Helical" evidence="1">
    <location>
        <begin position="49"/>
        <end position="67"/>
    </location>
</feature>
<keyword evidence="1" id="KW-0812">Transmembrane</keyword>
<keyword evidence="3" id="KW-1185">Reference proteome</keyword>
<sequence>MQKRILTPEEVTSKTLLKGGLAAAAPGLAVLVVALAAEPTNLLQNAKLGFWGLLAVAVELFALGYLLRKARWWAGLPALAACLAAIVFFIIAFLRPLLAYWQYNPINSLGEALEPLMLLSPQLVLVLIAFTLGLVVLRTMWLARHTAPAPIGRLALGVMVLWLVILGGDAWYQNQGWQSLAGPKDLILRLCIGSEADQRIAQNKLRDLGMEAAPALVAGLSLGGRSVDPVLDCTRTKSGLLLQEMKRDALPALREAADKGDEKAAALLRRMTTPGP</sequence>
<feature type="transmembrane region" description="Helical" evidence="1">
    <location>
        <begin position="123"/>
        <end position="142"/>
    </location>
</feature>